<dbReference type="PANTHER" id="PTHR12133">
    <property type="entry name" value="TRNA (ADENINE(58)-N(1))-METHYLTRANSFERASE"/>
    <property type="match status" value="1"/>
</dbReference>
<dbReference type="PROSITE" id="PS51620">
    <property type="entry name" value="SAM_TRM61"/>
    <property type="match status" value="1"/>
</dbReference>
<evidence type="ECO:0000256" key="2">
    <source>
        <dbReference type="ARBA" id="ARBA00012796"/>
    </source>
</evidence>
<proteinExistence type="predicted"/>
<dbReference type="EMBL" id="JANCYW010000011">
    <property type="protein sequence ID" value="KAK4537282.1"/>
    <property type="molecule type" value="Genomic_DNA"/>
</dbReference>
<evidence type="ECO:0000256" key="3">
    <source>
        <dbReference type="ARBA" id="ARBA00022603"/>
    </source>
</evidence>
<dbReference type="GO" id="GO:0005634">
    <property type="term" value="C:nucleus"/>
    <property type="evidence" value="ECO:0007669"/>
    <property type="project" value="UniProtKB-SubCell"/>
</dbReference>
<comment type="caution">
    <text evidence="9">The sequence shown here is derived from an EMBL/GenBank/DDBJ whole genome shotgun (WGS) entry which is preliminary data.</text>
</comment>
<evidence type="ECO:0000313" key="9">
    <source>
        <dbReference type="EMBL" id="KAK4537282.1"/>
    </source>
</evidence>
<name>A0AAV9IYB9_CYACA</name>
<evidence type="ECO:0000259" key="8">
    <source>
        <dbReference type="Pfam" id="PF08704"/>
    </source>
</evidence>
<accession>A0AAV9IYB9</accession>
<dbReference type="InterPro" id="IPR014816">
    <property type="entry name" value="tRNA_MeTrfase_Gcd14"/>
</dbReference>
<feature type="domain" description="tRNA (adenine(58)-N(1))-methyltransferase catalytic subunit TRM61 C-terminal" evidence="8">
    <location>
        <begin position="94"/>
        <end position="286"/>
    </location>
</feature>
<comment type="subcellular location">
    <subcellularLocation>
        <location evidence="1">Nucleus</location>
    </subcellularLocation>
</comment>
<dbReference type="GO" id="GO:0031515">
    <property type="term" value="C:tRNA (m1A) methyltransferase complex"/>
    <property type="evidence" value="ECO:0007669"/>
    <property type="project" value="InterPro"/>
</dbReference>
<gene>
    <name evidence="9" type="ORF">CDCA_CDCA11G3307</name>
</gene>
<evidence type="ECO:0000256" key="1">
    <source>
        <dbReference type="ARBA" id="ARBA00004123"/>
    </source>
</evidence>
<sequence length="353" mass="38753">MSNTDSTVASQPLVDNAAVIVELLHGELRLVVLQQGAVLQTRWGVFHHDDLLNGGRPGQRWYARQLANEWAKRSRTEGDGVRKRRRVFARVLSAVHPALFPLVANQETQVVYGADAALIVAQLEIGPGDVVMEAGTGSGCLTLALARAVAPHGRVYTFDYHAQRVARARQRLEQVLAPVLQERFRQGDSAGTGALLGRLVTFVERDVGRDGLRFALSADRHHPSMAPADQVVADAVFLDLSEPHWVVASAGETLRPGTGTLMVFLPCVEQVHRVLAAIQECQAFYGSSVQTLIVREWETVRSAGDGRGCVSRPRPNGNHRGHTGYLVFARRRAEMPAEREDAKWVIEMPVVSM</sequence>
<protein>
    <recommendedName>
        <fullName evidence="2">tRNA (adenine(58)-N(1))-methyltransferase</fullName>
        <ecNumber evidence="2">2.1.1.220</ecNumber>
    </recommendedName>
</protein>
<dbReference type="Proteomes" id="UP001301350">
    <property type="component" value="Unassembled WGS sequence"/>
</dbReference>
<reference evidence="9 10" key="1">
    <citation type="submission" date="2022-07" db="EMBL/GenBank/DDBJ databases">
        <title>Genome-wide signatures of adaptation to extreme environments.</title>
        <authorList>
            <person name="Cho C.H."/>
            <person name="Yoon H.S."/>
        </authorList>
    </citation>
    <scope>NUCLEOTIDE SEQUENCE [LARGE SCALE GENOMIC DNA]</scope>
    <source>
        <strain evidence="9 10">DBV 063 E5</strain>
    </source>
</reference>
<evidence type="ECO:0000256" key="6">
    <source>
        <dbReference type="ARBA" id="ARBA00022694"/>
    </source>
</evidence>
<dbReference type="EC" id="2.1.1.220" evidence="2"/>
<evidence type="ECO:0000256" key="7">
    <source>
        <dbReference type="ARBA" id="ARBA00023242"/>
    </source>
</evidence>
<dbReference type="GO" id="GO:0160107">
    <property type="term" value="F:tRNA (adenine(58)-N1)-methyltransferase activity"/>
    <property type="evidence" value="ECO:0007669"/>
    <property type="project" value="UniProtKB-EC"/>
</dbReference>
<dbReference type="Pfam" id="PF08704">
    <property type="entry name" value="GCD14"/>
    <property type="match status" value="1"/>
</dbReference>
<keyword evidence="5" id="KW-0949">S-adenosyl-L-methionine</keyword>
<evidence type="ECO:0000256" key="5">
    <source>
        <dbReference type="ARBA" id="ARBA00022691"/>
    </source>
</evidence>
<keyword evidence="4" id="KW-0808">Transferase</keyword>
<dbReference type="GO" id="GO:0030488">
    <property type="term" value="P:tRNA methylation"/>
    <property type="evidence" value="ECO:0007669"/>
    <property type="project" value="InterPro"/>
</dbReference>
<organism evidence="9 10">
    <name type="scientific">Cyanidium caldarium</name>
    <name type="common">Red alga</name>
    <dbReference type="NCBI Taxonomy" id="2771"/>
    <lineage>
        <taxon>Eukaryota</taxon>
        <taxon>Rhodophyta</taxon>
        <taxon>Bangiophyceae</taxon>
        <taxon>Cyanidiales</taxon>
        <taxon>Cyanidiaceae</taxon>
        <taxon>Cyanidium</taxon>
    </lineage>
</organism>
<dbReference type="InterPro" id="IPR029063">
    <property type="entry name" value="SAM-dependent_MTases_sf"/>
</dbReference>
<evidence type="ECO:0000313" key="10">
    <source>
        <dbReference type="Proteomes" id="UP001301350"/>
    </source>
</evidence>
<dbReference type="PANTHER" id="PTHR12133:SF2">
    <property type="entry name" value="TRNA (ADENINE(58)-N(1))-METHYLTRANSFERASE CATALYTIC SUBUNIT TRMT61A"/>
    <property type="match status" value="1"/>
</dbReference>
<keyword evidence="10" id="KW-1185">Reference proteome</keyword>
<dbReference type="Gene3D" id="3.10.330.20">
    <property type="match status" value="1"/>
</dbReference>
<dbReference type="SUPFAM" id="SSF53335">
    <property type="entry name" value="S-adenosyl-L-methionine-dependent methyltransferases"/>
    <property type="match status" value="1"/>
</dbReference>
<dbReference type="AlphaFoldDB" id="A0AAV9IYB9"/>
<keyword evidence="3" id="KW-0489">Methyltransferase</keyword>
<keyword evidence="7" id="KW-0539">Nucleus</keyword>
<dbReference type="InterPro" id="IPR049470">
    <property type="entry name" value="TRM61_C"/>
</dbReference>
<evidence type="ECO:0000256" key="4">
    <source>
        <dbReference type="ARBA" id="ARBA00022679"/>
    </source>
</evidence>
<keyword evidence="6" id="KW-0819">tRNA processing</keyword>
<dbReference type="Gene3D" id="3.40.50.150">
    <property type="entry name" value="Vaccinia Virus protein VP39"/>
    <property type="match status" value="1"/>
</dbReference>